<evidence type="ECO:0000313" key="7">
    <source>
        <dbReference type="EMBL" id="MPL79318.1"/>
    </source>
</evidence>
<reference evidence="7" key="1">
    <citation type="submission" date="2019-08" db="EMBL/GenBank/DDBJ databases">
        <authorList>
            <person name="Kucharzyk K."/>
            <person name="Murdoch R.W."/>
            <person name="Higgins S."/>
            <person name="Loffler F."/>
        </authorList>
    </citation>
    <scope>NUCLEOTIDE SEQUENCE</scope>
</reference>
<dbReference type="SUPFAM" id="SSF48452">
    <property type="entry name" value="TPR-like"/>
    <property type="match status" value="1"/>
</dbReference>
<proteinExistence type="predicted"/>
<evidence type="ECO:0000256" key="1">
    <source>
        <dbReference type="ARBA" id="ARBA00004442"/>
    </source>
</evidence>
<protein>
    <recommendedName>
        <fullName evidence="8">SusD-like protein</fullName>
    </recommendedName>
</protein>
<organism evidence="7">
    <name type="scientific">bioreactor metagenome</name>
    <dbReference type="NCBI Taxonomy" id="1076179"/>
    <lineage>
        <taxon>unclassified sequences</taxon>
        <taxon>metagenomes</taxon>
        <taxon>ecological metagenomes</taxon>
    </lineage>
</organism>
<evidence type="ECO:0000256" key="4">
    <source>
        <dbReference type="ARBA" id="ARBA00023237"/>
    </source>
</evidence>
<feature type="domain" description="SusD-like N-terminal" evidence="6">
    <location>
        <begin position="38"/>
        <end position="220"/>
    </location>
</feature>
<evidence type="ECO:0000256" key="2">
    <source>
        <dbReference type="ARBA" id="ARBA00022729"/>
    </source>
</evidence>
<dbReference type="PROSITE" id="PS51257">
    <property type="entry name" value="PROKAR_LIPOPROTEIN"/>
    <property type="match status" value="1"/>
</dbReference>
<gene>
    <name evidence="7" type="ORF">SDC9_25194</name>
</gene>
<name>A0A644UJX9_9ZZZZ</name>
<dbReference type="Gene3D" id="1.25.40.390">
    <property type="match status" value="1"/>
</dbReference>
<keyword evidence="4" id="KW-0998">Cell outer membrane</keyword>
<dbReference type="AlphaFoldDB" id="A0A644UJX9"/>
<dbReference type="EMBL" id="VSSQ01000125">
    <property type="protein sequence ID" value="MPL79318.1"/>
    <property type="molecule type" value="Genomic_DNA"/>
</dbReference>
<evidence type="ECO:0000259" key="5">
    <source>
        <dbReference type="Pfam" id="PF07980"/>
    </source>
</evidence>
<evidence type="ECO:0000259" key="6">
    <source>
        <dbReference type="Pfam" id="PF14322"/>
    </source>
</evidence>
<evidence type="ECO:0000256" key="3">
    <source>
        <dbReference type="ARBA" id="ARBA00023136"/>
    </source>
</evidence>
<dbReference type="InterPro" id="IPR012944">
    <property type="entry name" value="SusD_RagB_dom"/>
</dbReference>
<accession>A0A644UJX9</accession>
<dbReference type="Pfam" id="PF14322">
    <property type="entry name" value="SusD-like_3"/>
    <property type="match status" value="1"/>
</dbReference>
<dbReference type="InterPro" id="IPR011990">
    <property type="entry name" value="TPR-like_helical_dom_sf"/>
</dbReference>
<keyword evidence="2" id="KW-0732">Signal</keyword>
<sequence length="608" mass="69574">MLHSNIKLIMKLNINKIAKIIFCVAGIMSLAGCNDSYMDRFPETSITDKVFFNSPKDLEAYTNGMYGYIGSNYWDVVSDNVVYIENSSMYSMMRGEINEKNAGQWGSSWTRIRTVNYMLSRTDRVQGDPIETNHYIGVARLFRAQLYYELVKKYSDVPWYGRDLQTTDTELLYKTQDSRTLVVDSIMADLDFAVNNIKSGSSKTRIFKNAALAIQARIALYEGTFRKYHPELNLTDGDKYLKIAEDACKKIMDSKIYSLSKVKQGDIPAYESLFCSLDLTQNSEMILIEDYDKTLGRMHNAQAMFDWTTSLSRDLMEDYLVIKNGKVIPFQQVENYDKKTVLEIFDNRDPRLGQTFMMPGFTRAGAPLPARPKLSLGGYPQVKFSPRSYDQISWGLSYTDLPVIRYAEVLLMYAEAKAELGTFTQADMDATINLIRQRAGVPTSTLSEWLTTIDPVQANRYSNVSSQQKGAVLEIRRERRIELACEGFRFGDLMRWGNGKLLERAPEGCYIDKLGYRDVTGDGVPDIAVVATQADANQIPQADKEKYKLTVYILAGNTFELTEGTKGYVRQISQVNKFHFVEPQYYYYPLDQQDILINENLVQNKYWK</sequence>
<dbReference type="InterPro" id="IPR033985">
    <property type="entry name" value="SusD-like_N"/>
</dbReference>
<comment type="caution">
    <text evidence="7">The sequence shown here is derived from an EMBL/GenBank/DDBJ whole genome shotgun (WGS) entry which is preliminary data.</text>
</comment>
<keyword evidence="3" id="KW-0472">Membrane</keyword>
<dbReference type="Pfam" id="PF07980">
    <property type="entry name" value="SusD_RagB"/>
    <property type="match status" value="1"/>
</dbReference>
<dbReference type="GO" id="GO:0009279">
    <property type="term" value="C:cell outer membrane"/>
    <property type="evidence" value="ECO:0007669"/>
    <property type="project" value="UniProtKB-SubCell"/>
</dbReference>
<evidence type="ECO:0008006" key="8">
    <source>
        <dbReference type="Google" id="ProtNLM"/>
    </source>
</evidence>
<comment type="subcellular location">
    <subcellularLocation>
        <location evidence="1">Cell outer membrane</location>
    </subcellularLocation>
</comment>
<feature type="domain" description="RagB/SusD" evidence="5">
    <location>
        <begin position="309"/>
        <end position="607"/>
    </location>
</feature>